<dbReference type="PANTHER" id="PTHR31157:SF1">
    <property type="entry name" value="SCP DOMAIN-CONTAINING PROTEIN"/>
    <property type="match status" value="1"/>
</dbReference>
<evidence type="ECO:0000256" key="1">
    <source>
        <dbReference type="SAM" id="MobiDB-lite"/>
    </source>
</evidence>
<feature type="domain" description="Peptidoglycan binding-like" evidence="4">
    <location>
        <begin position="37"/>
        <end position="91"/>
    </location>
</feature>
<dbReference type="NCBIfam" id="TIGR02909">
    <property type="entry name" value="spore_YkwD"/>
    <property type="match status" value="1"/>
</dbReference>
<name>A0A916K371_9BACL</name>
<dbReference type="CDD" id="cd05379">
    <property type="entry name" value="CAP_bacterial"/>
    <property type="match status" value="1"/>
</dbReference>
<evidence type="ECO:0000259" key="4">
    <source>
        <dbReference type="Pfam" id="PF01471"/>
    </source>
</evidence>
<feature type="chain" id="PRO_5039480412" description="Serine protease" evidence="2">
    <location>
        <begin position="31"/>
        <end position="297"/>
    </location>
</feature>
<feature type="compositionally biased region" description="Pro residues" evidence="1">
    <location>
        <begin position="104"/>
        <end position="168"/>
    </location>
</feature>
<reference evidence="5" key="1">
    <citation type="submission" date="2021-06" db="EMBL/GenBank/DDBJ databases">
        <authorList>
            <person name="Criscuolo A."/>
        </authorList>
    </citation>
    <scope>NUCLEOTIDE SEQUENCE</scope>
    <source>
        <strain evidence="5">CIP111600</strain>
    </source>
</reference>
<evidence type="ECO:0000313" key="5">
    <source>
        <dbReference type="EMBL" id="CAG7630560.1"/>
    </source>
</evidence>
<dbReference type="RefSeq" id="WP_218092965.1">
    <property type="nucleotide sequence ID" value="NZ_CAJVAS010000013.1"/>
</dbReference>
<comment type="caution">
    <text evidence="5">The sequence shown here is derived from an EMBL/GenBank/DDBJ whole genome shotgun (WGS) entry which is preliminary data.</text>
</comment>
<evidence type="ECO:0000256" key="2">
    <source>
        <dbReference type="SAM" id="SignalP"/>
    </source>
</evidence>
<evidence type="ECO:0008006" key="7">
    <source>
        <dbReference type="Google" id="ProtNLM"/>
    </source>
</evidence>
<organism evidence="5 6">
    <name type="scientific">Paenibacillus solanacearum</name>
    <dbReference type="NCBI Taxonomy" id="2048548"/>
    <lineage>
        <taxon>Bacteria</taxon>
        <taxon>Bacillati</taxon>
        <taxon>Bacillota</taxon>
        <taxon>Bacilli</taxon>
        <taxon>Bacillales</taxon>
        <taxon>Paenibacillaceae</taxon>
        <taxon>Paenibacillus</taxon>
    </lineage>
</organism>
<sequence length="297" mass="31447">MLQSLRKRKTMVLLAACLIVSLMFSAYALAFGRGAKGPDVYAVQGMLKSLGYFQGTITGYYGAATETGVKRFQKAYGLPVTGAVDNQTLQSILWAYGNLKLPKRPTPSPGPAPNPEPTPSPGPAPNPVPTPSPGPAPNPEPTPSPGPAPNPEPTPSPGPAPNPAPSPAPEQSTDERQMIDLVNEARAKAGLRPLAADAELSRTARLKSADMVDNNYFSHQSPTYGSPFDMMKRFGIRYKKAGENIACNRSAEAAHQALMNSSGHRANLLSGQFTHIGIGIVDGGPCGQMYTQHFISK</sequence>
<keyword evidence="2" id="KW-0732">Signal</keyword>
<dbReference type="Pfam" id="PF00188">
    <property type="entry name" value="CAP"/>
    <property type="match status" value="1"/>
</dbReference>
<dbReference type="Pfam" id="PF01471">
    <property type="entry name" value="PG_binding_1"/>
    <property type="match status" value="1"/>
</dbReference>
<dbReference type="InterPro" id="IPR002477">
    <property type="entry name" value="Peptidoglycan-bd-like"/>
</dbReference>
<feature type="region of interest" description="Disordered" evidence="1">
    <location>
        <begin position="103"/>
        <end position="173"/>
    </location>
</feature>
<dbReference type="EMBL" id="CAJVAS010000013">
    <property type="protein sequence ID" value="CAG7630560.1"/>
    <property type="molecule type" value="Genomic_DNA"/>
</dbReference>
<keyword evidence="6" id="KW-1185">Reference proteome</keyword>
<protein>
    <recommendedName>
        <fullName evidence="7">Serine protease</fullName>
    </recommendedName>
</protein>
<evidence type="ECO:0000313" key="6">
    <source>
        <dbReference type="Proteomes" id="UP000693672"/>
    </source>
</evidence>
<gene>
    <name evidence="5" type="ORF">PAESOLCIP111_03204</name>
</gene>
<dbReference type="Proteomes" id="UP000693672">
    <property type="component" value="Unassembled WGS sequence"/>
</dbReference>
<feature type="signal peptide" evidence="2">
    <location>
        <begin position="1"/>
        <end position="30"/>
    </location>
</feature>
<evidence type="ECO:0000259" key="3">
    <source>
        <dbReference type="Pfam" id="PF00188"/>
    </source>
</evidence>
<dbReference type="InterPro" id="IPR014044">
    <property type="entry name" value="CAP_dom"/>
</dbReference>
<dbReference type="AlphaFoldDB" id="A0A916K371"/>
<dbReference type="InterPro" id="IPR014258">
    <property type="entry name" value="CAP_domain_YkwD-like"/>
</dbReference>
<dbReference type="PANTHER" id="PTHR31157">
    <property type="entry name" value="SCP DOMAIN-CONTAINING PROTEIN"/>
    <property type="match status" value="1"/>
</dbReference>
<feature type="domain" description="SCP" evidence="3">
    <location>
        <begin position="180"/>
        <end position="294"/>
    </location>
</feature>
<proteinExistence type="predicted"/>
<accession>A0A916K371</accession>